<dbReference type="Proteomes" id="UP001433638">
    <property type="component" value="Unassembled WGS sequence"/>
</dbReference>
<dbReference type="PANTHER" id="PTHR43327">
    <property type="entry name" value="STOMATIN-LIKE PROTEIN 2, MITOCHONDRIAL"/>
    <property type="match status" value="1"/>
</dbReference>
<organism evidence="3 4">
    <name type="scientific">Vogesella oryzagri</name>
    <dbReference type="NCBI Taxonomy" id="3160864"/>
    <lineage>
        <taxon>Bacteria</taxon>
        <taxon>Pseudomonadati</taxon>
        <taxon>Pseudomonadota</taxon>
        <taxon>Betaproteobacteria</taxon>
        <taxon>Neisseriales</taxon>
        <taxon>Chromobacteriaceae</taxon>
        <taxon>Vogesella</taxon>
    </lineage>
</organism>
<dbReference type="PANTHER" id="PTHR43327:SF10">
    <property type="entry name" value="STOMATIN-LIKE PROTEIN 2, MITOCHONDRIAL"/>
    <property type="match status" value="1"/>
</dbReference>
<dbReference type="EMBL" id="JBEFLD010000004">
    <property type="protein sequence ID" value="MEQ6290911.1"/>
    <property type="molecule type" value="Genomic_DNA"/>
</dbReference>
<name>A0ABV1M3V5_9NEIS</name>
<dbReference type="InterPro" id="IPR001107">
    <property type="entry name" value="Band_7"/>
</dbReference>
<gene>
    <name evidence="3" type="ORF">ABNW52_09805</name>
</gene>
<evidence type="ECO:0000259" key="2">
    <source>
        <dbReference type="SMART" id="SM00244"/>
    </source>
</evidence>
<dbReference type="Pfam" id="PF01145">
    <property type="entry name" value="Band_7"/>
    <property type="match status" value="1"/>
</dbReference>
<protein>
    <submittedName>
        <fullName evidence="3">SPFH domain-containing protein</fullName>
    </submittedName>
</protein>
<dbReference type="SUPFAM" id="SSF117892">
    <property type="entry name" value="Band 7/SPFH domain"/>
    <property type="match status" value="1"/>
</dbReference>
<sequence length="281" mass="31039">MDVMLLLTPLLVLALAGLRIVGQQTLAIVETFGKFSRVLTPGLNWIFPGIQRVAKVMDLRVEELSAQVEVKTRDNMFVSLPVAIMVRVLPQRAADAYYQLAAPQEQVKTWVLNTLRSSTASMSLMNLYEDRDELAQQVQTNLAERMGVYGYEIVSVLIDQPTVSEEVQHAFNSVIASERKREAAVQEAEAKRALILGEARAEAEAQQLRADGLAKARAVLALSLTEAIAQARGSGIDEQDIMLLLLETNRLDTIKYASEKGKLVLMDLRSQPQPPVQIGVN</sequence>
<evidence type="ECO:0000313" key="3">
    <source>
        <dbReference type="EMBL" id="MEQ6290911.1"/>
    </source>
</evidence>
<keyword evidence="4" id="KW-1185">Reference proteome</keyword>
<proteinExistence type="predicted"/>
<comment type="subcellular location">
    <subcellularLocation>
        <location evidence="1">Membrane</location>
        <topology evidence="1">Single-pass membrane protein</topology>
    </subcellularLocation>
</comment>
<feature type="domain" description="Band 7" evidence="2">
    <location>
        <begin position="16"/>
        <end position="175"/>
    </location>
</feature>
<dbReference type="Gene3D" id="3.30.479.30">
    <property type="entry name" value="Band 7 domain"/>
    <property type="match status" value="1"/>
</dbReference>
<dbReference type="InterPro" id="IPR050710">
    <property type="entry name" value="Band7/mec-2_domain"/>
</dbReference>
<evidence type="ECO:0000313" key="4">
    <source>
        <dbReference type="Proteomes" id="UP001433638"/>
    </source>
</evidence>
<dbReference type="SMART" id="SM00244">
    <property type="entry name" value="PHB"/>
    <property type="match status" value="1"/>
</dbReference>
<evidence type="ECO:0000256" key="1">
    <source>
        <dbReference type="ARBA" id="ARBA00004167"/>
    </source>
</evidence>
<dbReference type="InterPro" id="IPR036013">
    <property type="entry name" value="Band_7/SPFH_dom_sf"/>
</dbReference>
<dbReference type="RefSeq" id="WP_349586987.1">
    <property type="nucleotide sequence ID" value="NZ_JBEFLD010000004.1"/>
</dbReference>
<accession>A0ABV1M3V5</accession>
<comment type="caution">
    <text evidence="3">The sequence shown here is derived from an EMBL/GenBank/DDBJ whole genome shotgun (WGS) entry which is preliminary data.</text>
</comment>
<reference evidence="3" key="1">
    <citation type="submission" date="2024-06" db="EMBL/GenBank/DDBJ databases">
        <title>Genome sequence of Vogesella sp. MAHUQ-64.</title>
        <authorList>
            <person name="Huq M.A."/>
        </authorList>
    </citation>
    <scope>NUCLEOTIDE SEQUENCE</scope>
    <source>
        <strain evidence="3">MAHUQ-64</strain>
    </source>
</reference>